<dbReference type="RefSeq" id="WP_344457839.1">
    <property type="nucleotide sequence ID" value="NZ_BAAATZ010000037.1"/>
</dbReference>
<dbReference type="SUPFAM" id="SSF55486">
    <property type="entry name" value="Metalloproteases ('zincins'), catalytic domain"/>
    <property type="match status" value="1"/>
</dbReference>
<proteinExistence type="predicted"/>
<protein>
    <recommendedName>
        <fullName evidence="3">Peptidase M10 metallopeptidase domain-containing protein</fullName>
    </recommendedName>
</protein>
<name>A0ABN3UUB4_9ACTN</name>
<dbReference type="Pfam" id="PF12388">
    <property type="entry name" value="Peptidase_M57"/>
    <property type="match status" value="1"/>
</dbReference>
<dbReference type="Proteomes" id="UP001501842">
    <property type="component" value="Unassembled WGS sequence"/>
</dbReference>
<evidence type="ECO:0000313" key="1">
    <source>
        <dbReference type="EMBL" id="GAA2738249.1"/>
    </source>
</evidence>
<keyword evidence="2" id="KW-1185">Reference proteome</keyword>
<accession>A0ABN3UUB4</accession>
<evidence type="ECO:0000313" key="2">
    <source>
        <dbReference type="Proteomes" id="UP001501842"/>
    </source>
</evidence>
<gene>
    <name evidence="1" type="ORF">GCM10010439_71540</name>
</gene>
<dbReference type="Gene3D" id="3.40.390.10">
    <property type="entry name" value="Collagenase (Catalytic Domain)"/>
    <property type="match status" value="1"/>
</dbReference>
<sequence length="80" mass="9233">MADYDWGNTNWLGATYYWVNTVMQDWTVRHHVAWHELGHTLGLRHNYYVGADGTVSCMHTSLDARLLRSGEIGELNAHYP</sequence>
<comment type="caution">
    <text evidence="1">The sequence shown here is derived from an EMBL/GenBank/DDBJ whole genome shotgun (WGS) entry which is preliminary data.</text>
</comment>
<evidence type="ECO:0008006" key="3">
    <source>
        <dbReference type="Google" id="ProtNLM"/>
    </source>
</evidence>
<dbReference type="EMBL" id="BAAATZ010000037">
    <property type="protein sequence ID" value="GAA2738249.1"/>
    <property type="molecule type" value="Genomic_DNA"/>
</dbReference>
<organism evidence="1 2">
    <name type="scientific">Actinocorallia aurantiaca</name>
    <dbReference type="NCBI Taxonomy" id="46204"/>
    <lineage>
        <taxon>Bacteria</taxon>
        <taxon>Bacillati</taxon>
        <taxon>Actinomycetota</taxon>
        <taxon>Actinomycetes</taxon>
        <taxon>Streptosporangiales</taxon>
        <taxon>Thermomonosporaceae</taxon>
        <taxon>Actinocorallia</taxon>
    </lineage>
</organism>
<reference evidence="1 2" key="1">
    <citation type="journal article" date="2019" name="Int. J. Syst. Evol. Microbiol.">
        <title>The Global Catalogue of Microorganisms (GCM) 10K type strain sequencing project: providing services to taxonomists for standard genome sequencing and annotation.</title>
        <authorList>
            <consortium name="The Broad Institute Genomics Platform"/>
            <consortium name="The Broad Institute Genome Sequencing Center for Infectious Disease"/>
            <person name="Wu L."/>
            <person name="Ma J."/>
        </authorList>
    </citation>
    <scope>NUCLEOTIDE SEQUENCE [LARGE SCALE GENOMIC DNA]</scope>
    <source>
        <strain evidence="1 2">JCM 8201</strain>
    </source>
</reference>
<dbReference type="InterPro" id="IPR024653">
    <property type="entry name" value="Peptidase_M10/M27/M57"/>
</dbReference>
<dbReference type="InterPro" id="IPR024079">
    <property type="entry name" value="MetalloPept_cat_dom_sf"/>
</dbReference>